<dbReference type="EMBL" id="CP063849">
    <property type="protein sequence ID" value="QOY92054.1"/>
    <property type="molecule type" value="Genomic_DNA"/>
</dbReference>
<keyword evidence="4" id="KW-1185">Reference proteome</keyword>
<dbReference type="AlphaFoldDB" id="A0A7S7NZB0"/>
<dbReference type="NCBIfam" id="TIGR01120">
    <property type="entry name" value="rpiB"/>
    <property type="match status" value="1"/>
</dbReference>
<reference evidence="3 4" key="1">
    <citation type="submission" date="2020-10" db="EMBL/GenBank/DDBJ databases">
        <title>Complete genome sequence of Paludibaculum fermentans P105T, a facultatively anaerobic acidobacterium capable of dissimilatory Fe(III) reduction.</title>
        <authorList>
            <person name="Dedysh S.N."/>
            <person name="Beletsky A.V."/>
            <person name="Kulichevskaya I.S."/>
            <person name="Mardanov A.V."/>
            <person name="Ravin N.V."/>
        </authorList>
    </citation>
    <scope>NUCLEOTIDE SEQUENCE [LARGE SCALE GENOMIC DNA]</scope>
    <source>
        <strain evidence="3 4">P105</strain>
    </source>
</reference>
<dbReference type="NCBIfam" id="TIGR00689">
    <property type="entry name" value="rpiB_lacA_lacB"/>
    <property type="match status" value="1"/>
</dbReference>
<dbReference type="SUPFAM" id="SSF89623">
    <property type="entry name" value="Ribose/Galactose isomerase RpiB/AlsB"/>
    <property type="match status" value="1"/>
</dbReference>
<organism evidence="3 4">
    <name type="scientific">Paludibaculum fermentans</name>
    <dbReference type="NCBI Taxonomy" id="1473598"/>
    <lineage>
        <taxon>Bacteria</taxon>
        <taxon>Pseudomonadati</taxon>
        <taxon>Acidobacteriota</taxon>
        <taxon>Terriglobia</taxon>
        <taxon>Bryobacterales</taxon>
        <taxon>Bryobacteraceae</taxon>
        <taxon>Paludibaculum</taxon>
    </lineage>
</organism>
<dbReference type="PANTHER" id="PTHR30345">
    <property type="entry name" value="RIBOSE-5-PHOSPHATE ISOMERASE B"/>
    <property type="match status" value="1"/>
</dbReference>
<name>A0A7S7NZB0_PALFE</name>
<dbReference type="InterPro" id="IPR004785">
    <property type="entry name" value="RpiB"/>
</dbReference>
<protein>
    <submittedName>
        <fullName evidence="3">Ribose 5-phosphate isomerase B</fullName>
        <ecNumber evidence="3">5.3.1.6</ecNumber>
    </submittedName>
</protein>
<gene>
    <name evidence="3" type="primary">rpiB</name>
    <name evidence="3" type="ORF">IRI77_18570</name>
</gene>
<dbReference type="EC" id="5.3.1.6" evidence="3"/>
<evidence type="ECO:0000256" key="1">
    <source>
        <dbReference type="ARBA" id="ARBA00008754"/>
    </source>
</evidence>
<dbReference type="Pfam" id="PF02502">
    <property type="entry name" value="LacAB_rpiB"/>
    <property type="match status" value="1"/>
</dbReference>
<dbReference type="GO" id="GO:0019316">
    <property type="term" value="P:D-allose catabolic process"/>
    <property type="evidence" value="ECO:0007669"/>
    <property type="project" value="TreeGrafter"/>
</dbReference>
<dbReference type="GO" id="GO:0009052">
    <property type="term" value="P:pentose-phosphate shunt, non-oxidative branch"/>
    <property type="evidence" value="ECO:0007669"/>
    <property type="project" value="TreeGrafter"/>
</dbReference>
<dbReference type="KEGG" id="pfer:IRI77_18570"/>
<sequence>MEDVPREGVLHVPPGAIFTPSARDLAAERGIQIVELASEEIARLVQPDKKIAIGSDHGGFQMKQHLKPVLDELGWTVIDIGVFEEKAADYPDIAHAVARLVAEGKAALGILVDGAGIGSSMAANKVPGIRAALCYDRASARNSREHNHANVLTLGGRMLTESQAEDVLRTWLATPFGGGRHQGRIDKITEIERAYSTWNAQNSKA</sequence>
<dbReference type="InterPro" id="IPR003500">
    <property type="entry name" value="RpiB_LacA_LacB"/>
</dbReference>
<accession>A0A7S7NZB0</accession>
<dbReference type="InterPro" id="IPR036569">
    <property type="entry name" value="RpiB_LacA_LacB_sf"/>
</dbReference>
<dbReference type="NCBIfam" id="NF004051">
    <property type="entry name" value="PRK05571.1"/>
    <property type="match status" value="1"/>
</dbReference>
<comment type="similarity">
    <text evidence="1">Belongs to the LacAB/RpiB family.</text>
</comment>
<dbReference type="Proteomes" id="UP000593892">
    <property type="component" value="Chromosome"/>
</dbReference>
<dbReference type="Gene3D" id="3.40.1400.10">
    <property type="entry name" value="Sugar-phosphate isomerase, RpiB/LacA/LacB"/>
    <property type="match status" value="1"/>
</dbReference>
<evidence type="ECO:0000313" key="4">
    <source>
        <dbReference type="Proteomes" id="UP000593892"/>
    </source>
</evidence>
<dbReference type="GO" id="GO:0004751">
    <property type="term" value="F:ribose-5-phosphate isomerase activity"/>
    <property type="evidence" value="ECO:0007669"/>
    <property type="project" value="UniProtKB-EC"/>
</dbReference>
<evidence type="ECO:0000313" key="3">
    <source>
        <dbReference type="EMBL" id="QOY92054.1"/>
    </source>
</evidence>
<evidence type="ECO:0000256" key="2">
    <source>
        <dbReference type="ARBA" id="ARBA00023235"/>
    </source>
</evidence>
<dbReference type="PANTHER" id="PTHR30345:SF0">
    <property type="entry name" value="DNA DAMAGE-REPAIR_TOLERATION PROTEIN DRT102"/>
    <property type="match status" value="1"/>
</dbReference>
<keyword evidence="2 3" id="KW-0413">Isomerase</keyword>
<proteinExistence type="inferred from homology"/>